<dbReference type="InterPro" id="IPR043502">
    <property type="entry name" value="DNA/RNA_pol_sf"/>
</dbReference>
<dbReference type="Proteomes" id="UP001151760">
    <property type="component" value="Unassembled WGS sequence"/>
</dbReference>
<feature type="compositionally biased region" description="Polar residues" evidence="1">
    <location>
        <begin position="800"/>
        <end position="809"/>
    </location>
</feature>
<sequence length="1233" mass="140019">MKATNIILQGLPADIYSLVNHHIVAKDLWERVQLLMQGTSLTRQERECKLYNAFDKFTHIKEESLHKYYLRLTQLINDMNIYNMKMEQFQVNTKFLNSLSPEWISTQPMTESPLVDSSLAVPVFSPRDDITACLNKAMAFLIVVASSRVIMQQVQGRQGQSYSGTGYKNNATNSRGNNASGQARDKAMLAEAQEAGQILDEEQLAYSDCDDISNAKSILMANIFNYGSDVISKVPHSETYLNDMENQSVHAMQDFKQTSVVDVTNNEITSDSNIIQYSQYLQETQQENVQDTNLQVQQDSMIVFVIEQIDIEFGRRKEIVDIAAQIPSANTIVPGMFKLDLEPLAPRLLQNREAHIDYLKYTQEPLDNKLDFALRKRLLSHPKTMSRKLGLKCSTSNCGSKLTGNKKNDRISQTPSRNMKNKVEAQPRKVNKKNRVVEPIHDVDVKHSLLNANSICATCKKSMFDDVHDMCLLDFVKNAELSLVGNSCPLTRITSANVVPPKKTTSHSVETQKPELKVYSMKPKTVKNVGLSKKAKIVESKNANHSEPNNAWGSNATDILSYSSLVMTSCLDFRFGNDHIARIMGYGDYQMGNVTISRVYYVEGLGHNLFSVGQFCDADLEVAFRKNTCFIRNLEASKTKSWLWHHRLSHLNFGTLNKLAKDGLARGIPRLKFHKDHLSGPRLQSMTPATSSSGLISNPVSQQPCIPPNRGAWDLLFQPMFDEYFNPSSIVVSPVQEAAAPRAVDLADSPVSISIDQDAPSVSIPSTQEQEHSPNISQGFEESPKTPHFHDDPLHESLYEDSTSQGSSSNLRQTYTLFEHLGRWTKDHPIANVISDPSRSVSTRKQLKTDAMWCYFDAFLTLVEPKNFKQAMTEPSWIDAMQEEIHEFQRLEVWELVSCPDKVLLIKLKWIYKFKTDEFGEALKNKARLVAQGFMQEEGIDFEESFAPVAIIEAIRIFMANAAHKNMTIYQMDVKTAFLNDELKEEVYVSQPEGFVDQDNPSYVYKLKKALYGLKQAPRAWYDILSSFLISQHFSKSVVDPTLFTRQSRSKSTDKRDTIFRYLKEPSTWVLWYSRTPIWSLTSYAEADQCSQLDLDTCPNKKRLEIRKCNRRLNPGKIQREPTFQVVLDALALTPCYSAFLITADVLEGQDFDALPTDEEIVSFLRELRHSGEINSLNDVIVEQMHQPWRTFAALINRSLSGKTTGLDKLRLSKAQILWGMYHQKNVDYVELL</sequence>
<evidence type="ECO:0000256" key="1">
    <source>
        <dbReference type="SAM" id="MobiDB-lite"/>
    </source>
</evidence>
<evidence type="ECO:0000313" key="4">
    <source>
        <dbReference type="EMBL" id="GJU09833.1"/>
    </source>
</evidence>
<feature type="region of interest" description="Disordered" evidence="1">
    <location>
        <begin position="756"/>
        <end position="809"/>
    </location>
</feature>
<name>A0ABQ5JBE0_9ASTR</name>
<feature type="domain" description="GAG-pre-integrase" evidence="3">
    <location>
        <begin position="633"/>
        <end position="674"/>
    </location>
</feature>
<keyword evidence="5" id="KW-1185">Reference proteome</keyword>
<feature type="compositionally biased region" description="Polar residues" evidence="1">
    <location>
        <begin position="763"/>
        <end position="780"/>
    </location>
</feature>
<dbReference type="Pfam" id="PF13976">
    <property type="entry name" value="gag_pre-integrs"/>
    <property type="match status" value="1"/>
</dbReference>
<reference evidence="4" key="1">
    <citation type="journal article" date="2022" name="Int. J. Mol. Sci.">
        <title>Draft Genome of Tanacetum Coccineum: Genomic Comparison of Closely Related Tanacetum-Family Plants.</title>
        <authorList>
            <person name="Yamashiro T."/>
            <person name="Shiraishi A."/>
            <person name="Nakayama K."/>
            <person name="Satake H."/>
        </authorList>
    </citation>
    <scope>NUCLEOTIDE SEQUENCE</scope>
</reference>
<evidence type="ECO:0000313" key="5">
    <source>
        <dbReference type="Proteomes" id="UP001151760"/>
    </source>
</evidence>
<evidence type="ECO:0000259" key="2">
    <source>
        <dbReference type="Pfam" id="PF07727"/>
    </source>
</evidence>
<dbReference type="EMBL" id="BQNB010021763">
    <property type="protein sequence ID" value="GJU09833.1"/>
    <property type="molecule type" value="Genomic_DNA"/>
</dbReference>
<feature type="region of interest" description="Disordered" evidence="1">
    <location>
        <begin position="159"/>
        <end position="186"/>
    </location>
</feature>
<protein>
    <submittedName>
        <fullName evidence="4">Retrovirus-related pol polyprotein from transposon TNT 1-94</fullName>
    </submittedName>
</protein>
<feature type="domain" description="Reverse transcriptase Ty1/copia-type" evidence="2">
    <location>
        <begin position="892"/>
        <end position="1048"/>
    </location>
</feature>
<organism evidence="4 5">
    <name type="scientific">Tanacetum coccineum</name>
    <dbReference type="NCBI Taxonomy" id="301880"/>
    <lineage>
        <taxon>Eukaryota</taxon>
        <taxon>Viridiplantae</taxon>
        <taxon>Streptophyta</taxon>
        <taxon>Embryophyta</taxon>
        <taxon>Tracheophyta</taxon>
        <taxon>Spermatophyta</taxon>
        <taxon>Magnoliopsida</taxon>
        <taxon>eudicotyledons</taxon>
        <taxon>Gunneridae</taxon>
        <taxon>Pentapetalae</taxon>
        <taxon>asterids</taxon>
        <taxon>campanulids</taxon>
        <taxon>Asterales</taxon>
        <taxon>Asteraceae</taxon>
        <taxon>Asteroideae</taxon>
        <taxon>Anthemideae</taxon>
        <taxon>Anthemidinae</taxon>
        <taxon>Tanacetum</taxon>
    </lineage>
</organism>
<feature type="compositionally biased region" description="Polar residues" evidence="1">
    <location>
        <begin position="401"/>
        <end position="418"/>
    </location>
</feature>
<proteinExistence type="predicted"/>
<feature type="region of interest" description="Disordered" evidence="1">
    <location>
        <begin position="401"/>
        <end position="430"/>
    </location>
</feature>
<accession>A0ABQ5JBE0</accession>
<feature type="region of interest" description="Disordered" evidence="1">
    <location>
        <begin position="678"/>
        <end position="701"/>
    </location>
</feature>
<reference evidence="4" key="2">
    <citation type="submission" date="2022-01" db="EMBL/GenBank/DDBJ databases">
        <authorList>
            <person name="Yamashiro T."/>
            <person name="Shiraishi A."/>
            <person name="Satake H."/>
            <person name="Nakayama K."/>
        </authorList>
    </citation>
    <scope>NUCLEOTIDE SEQUENCE</scope>
</reference>
<dbReference type="InterPro" id="IPR013103">
    <property type="entry name" value="RVT_2"/>
</dbReference>
<feature type="compositionally biased region" description="Basic and acidic residues" evidence="1">
    <location>
        <begin position="782"/>
        <end position="798"/>
    </location>
</feature>
<evidence type="ECO:0000259" key="3">
    <source>
        <dbReference type="Pfam" id="PF13976"/>
    </source>
</evidence>
<feature type="compositionally biased region" description="Polar residues" evidence="1">
    <location>
        <begin position="682"/>
        <end position="701"/>
    </location>
</feature>
<dbReference type="Pfam" id="PF14223">
    <property type="entry name" value="Retrotran_gag_2"/>
    <property type="match status" value="1"/>
</dbReference>
<comment type="caution">
    <text evidence="4">The sequence shown here is derived from an EMBL/GenBank/DDBJ whole genome shotgun (WGS) entry which is preliminary data.</text>
</comment>
<feature type="compositionally biased region" description="Polar residues" evidence="1">
    <location>
        <begin position="159"/>
        <end position="181"/>
    </location>
</feature>
<gene>
    <name evidence="4" type="ORF">Tco_1132229</name>
</gene>
<dbReference type="SUPFAM" id="SSF56672">
    <property type="entry name" value="DNA/RNA polymerases"/>
    <property type="match status" value="1"/>
</dbReference>
<dbReference type="InterPro" id="IPR025724">
    <property type="entry name" value="GAG-pre-integrase_dom"/>
</dbReference>
<dbReference type="Pfam" id="PF07727">
    <property type="entry name" value="RVT_2"/>
    <property type="match status" value="1"/>
</dbReference>